<dbReference type="Pfam" id="PF05983">
    <property type="entry name" value="Med7"/>
    <property type="match status" value="1"/>
</dbReference>
<evidence type="ECO:0000256" key="5">
    <source>
        <dbReference type="ARBA" id="ARBA00023242"/>
    </source>
</evidence>
<evidence type="ECO:0000256" key="7">
    <source>
        <dbReference type="SAM" id="Coils"/>
    </source>
</evidence>
<comment type="subcellular location">
    <subcellularLocation>
        <location evidence="1 6">Nucleus</location>
    </subcellularLocation>
</comment>
<dbReference type="OrthoDB" id="10253553at2759"/>
<protein>
    <recommendedName>
        <fullName evidence="6">Mediator of RNA polymerase II transcription subunit 7</fullName>
    </recommendedName>
</protein>
<dbReference type="AlphaFoldDB" id="A0A0C2MVX8"/>
<dbReference type="GO" id="GO:0003712">
    <property type="term" value="F:transcription coregulator activity"/>
    <property type="evidence" value="ECO:0007669"/>
    <property type="project" value="InterPro"/>
</dbReference>
<name>A0A0C2MVX8_THEKT</name>
<gene>
    <name evidence="8" type="ORF">RF11_06779</name>
</gene>
<comment type="subunit">
    <text evidence="6">Component of the Mediator complex.</text>
</comment>
<evidence type="ECO:0000256" key="2">
    <source>
        <dbReference type="ARBA" id="ARBA00009994"/>
    </source>
</evidence>
<comment type="function">
    <text evidence="6">Component of the Mediator complex, a coactivator involved in the regulated transcription of nearly all RNA polymerase II-dependent genes. Mediator functions as a bridge to convey information from gene-specific regulatory proteins to the basal RNA polymerase II transcription machinery.</text>
</comment>
<organism evidence="8 9">
    <name type="scientific">Thelohanellus kitauei</name>
    <name type="common">Myxosporean</name>
    <dbReference type="NCBI Taxonomy" id="669202"/>
    <lineage>
        <taxon>Eukaryota</taxon>
        <taxon>Metazoa</taxon>
        <taxon>Cnidaria</taxon>
        <taxon>Myxozoa</taxon>
        <taxon>Myxosporea</taxon>
        <taxon>Bivalvulida</taxon>
        <taxon>Platysporina</taxon>
        <taxon>Myxobolidae</taxon>
        <taxon>Thelohanellus</taxon>
    </lineage>
</organism>
<comment type="caution">
    <text evidence="8">The sequence shown here is derived from an EMBL/GenBank/DDBJ whole genome shotgun (WGS) entry which is preliminary data.</text>
</comment>
<dbReference type="InterPro" id="IPR009244">
    <property type="entry name" value="Mediatior_Med7"/>
</dbReference>
<keyword evidence="6" id="KW-0010">Activator</keyword>
<keyword evidence="7" id="KW-0175">Coiled coil</keyword>
<evidence type="ECO:0000256" key="3">
    <source>
        <dbReference type="ARBA" id="ARBA00023015"/>
    </source>
</evidence>
<dbReference type="GO" id="GO:0016592">
    <property type="term" value="C:mediator complex"/>
    <property type="evidence" value="ECO:0007669"/>
    <property type="project" value="InterPro"/>
</dbReference>
<dbReference type="GO" id="GO:0006357">
    <property type="term" value="P:regulation of transcription by RNA polymerase II"/>
    <property type="evidence" value="ECO:0007669"/>
    <property type="project" value="InterPro"/>
</dbReference>
<reference evidence="8 9" key="1">
    <citation type="journal article" date="2014" name="Genome Biol. Evol.">
        <title>The genome of the myxosporean Thelohanellus kitauei shows adaptations to nutrient acquisition within its fish host.</title>
        <authorList>
            <person name="Yang Y."/>
            <person name="Xiong J."/>
            <person name="Zhou Z."/>
            <person name="Huo F."/>
            <person name="Miao W."/>
            <person name="Ran C."/>
            <person name="Liu Y."/>
            <person name="Zhang J."/>
            <person name="Feng J."/>
            <person name="Wang M."/>
            <person name="Wang M."/>
            <person name="Wang L."/>
            <person name="Yao B."/>
        </authorList>
    </citation>
    <scope>NUCLEOTIDE SEQUENCE [LARGE SCALE GENOMIC DNA]</scope>
    <source>
        <strain evidence="8">Wuqing</strain>
    </source>
</reference>
<dbReference type="PANTHER" id="PTHR21428">
    <property type="entry name" value="MEDIATOR OF RNA POLYMERASE II TRANSCRIPTION SUBUNIT 7"/>
    <property type="match status" value="1"/>
</dbReference>
<dbReference type="OMA" id="HTIFINM"/>
<dbReference type="Proteomes" id="UP000031668">
    <property type="component" value="Unassembled WGS sequence"/>
</dbReference>
<dbReference type="InterPro" id="IPR044888">
    <property type="entry name" value="Mediatior_Med7_sf"/>
</dbReference>
<dbReference type="PANTHER" id="PTHR21428:SF11">
    <property type="entry name" value="MEDIATOR OF RNA POLYMERASE II TRANSCRIPTION SUBUNIT 7"/>
    <property type="match status" value="1"/>
</dbReference>
<comment type="similarity">
    <text evidence="2 6">Belongs to the Mediator complex subunit 7 family.</text>
</comment>
<sequence>MIEDDAIELLYPLPPEIYKLYTDDNIQKGTTPKPPMVVSGQYKSFGVSCDTNETLIKSLESQGIQSLKQDLNGLLKFTHLDDRRDLVKLNRSILFNFLDLLSIISHDPTDEAKFEKVEQLRLMFINFHHIINELRPIQAFESVGIFLSKQLQIYRDEIVQVKKAIEESEQSLEKIKNMINELCQQFTSAQQDIH</sequence>
<keyword evidence="5 6" id="KW-0539">Nucleus</keyword>
<dbReference type="Gene3D" id="6.10.140.200">
    <property type="match status" value="1"/>
</dbReference>
<dbReference type="InterPro" id="IPR037212">
    <property type="entry name" value="Med7/Med21-like"/>
</dbReference>
<keyword evidence="9" id="KW-1185">Reference proteome</keyword>
<dbReference type="GO" id="GO:0070847">
    <property type="term" value="C:core mediator complex"/>
    <property type="evidence" value="ECO:0007669"/>
    <property type="project" value="TreeGrafter"/>
</dbReference>
<dbReference type="SUPFAM" id="SSF140718">
    <property type="entry name" value="Mediator hinge subcomplex-like"/>
    <property type="match status" value="1"/>
</dbReference>
<keyword evidence="3 6" id="KW-0805">Transcription regulation</keyword>
<dbReference type="EMBL" id="JWZT01002870">
    <property type="protein sequence ID" value="KII68335.1"/>
    <property type="molecule type" value="Genomic_DNA"/>
</dbReference>
<feature type="coiled-coil region" evidence="7">
    <location>
        <begin position="151"/>
        <end position="192"/>
    </location>
</feature>
<evidence type="ECO:0000313" key="9">
    <source>
        <dbReference type="Proteomes" id="UP000031668"/>
    </source>
</evidence>
<evidence type="ECO:0000256" key="6">
    <source>
        <dbReference type="RuleBase" id="RU364060"/>
    </source>
</evidence>
<proteinExistence type="inferred from homology"/>
<evidence type="ECO:0000313" key="8">
    <source>
        <dbReference type="EMBL" id="KII68335.1"/>
    </source>
</evidence>
<evidence type="ECO:0000256" key="4">
    <source>
        <dbReference type="ARBA" id="ARBA00023163"/>
    </source>
</evidence>
<accession>A0A0C2MVX8</accession>
<keyword evidence="4 6" id="KW-0804">Transcription</keyword>
<evidence type="ECO:0000256" key="1">
    <source>
        <dbReference type="ARBA" id="ARBA00004123"/>
    </source>
</evidence>